<dbReference type="Proteomes" id="UP000319209">
    <property type="component" value="Chromosome"/>
</dbReference>
<dbReference type="PANTHER" id="PTHR37804:SF1">
    <property type="entry name" value="CDAA REGULATORY PROTEIN CDAR"/>
    <property type="match status" value="1"/>
</dbReference>
<accession>A0A516GVP6</accession>
<dbReference type="Pfam" id="PF07949">
    <property type="entry name" value="YbbR"/>
    <property type="match status" value="1"/>
</dbReference>
<protein>
    <submittedName>
        <fullName evidence="1">YbbR-like domain-containing protein</fullName>
    </submittedName>
</protein>
<evidence type="ECO:0000313" key="2">
    <source>
        <dbReference type="Proteomes" id="UP000319209"/>
    </source>
</evidence>
<dbReference type="InterPro" id="IPR053154">
    <property type="entry name" value="c-di-AMP_regulator"/>
</dbReference>
<sequence>MKDLKSRLLKFVKSKKINIFTLFLLLSFTILVLNKLSRTYINTITFPVETVNLPETYVILNDSNQALNVTLKTYGFKLLRYYISKPKLILDYKDKLQLTDSTYLWSSHRSYSKINAQFDKDIEVVNLSPDTLYFNYDQNATKDVPVVLQENIKFSPGFDVLEGFKVVPDSVHIVGPEKLLKAITAIKTVPLELEDVHLDLNQNISLDLPNSDHLITFSHHKVHLEAKVEKFTEGTFNIPVTLKNVPQNVVLKYYPKSVSVSYYTTLSGFNEVQAKDFKVECDYSERVANQSFLVPKLVKQPEKVKSAKIIHPKVEYIISE</sequence>
<dbReference type="OrthoDB" id="1150187at2"/>
<dbReference type="AlphaFoldDB" id="A0A516GVP6"/>
<proteinExistence type="predicted"/>
<dbReference type="EMBL" id="CP041637">
    <property type="protein sequence ID" value="QDO95594.1"/>
    <property type="molecule type" value="Genomic_DNA"/>
</dbReference>
<dbReference type="InterPro" id="IPR012505">
    <property type="entry name" value="YbbR"/>
</dbReference>
<evidence type="ECO:0000313" key="1">
    <source>
        <dbReference type="EMBL" id="QDO95594.1"/>
    </source>
</evidence>
<gene>
    <name evidence="1" type="ORF">FNB79_16995</name>
</gene>
<dbReference type="RefSeq" id="WP_143382500.1">
    <property type="nucleotide sequence ID" value="NZ_CP041637.1"/>
</dbReference>
<dbReference type="Gene3D" id="2.170.120.40">
    <property type="entry name" value="YbbR-like domain"/>
    <property type="match status" value="1"/>
</dbReference>
<reference evidence="1 2" key="1">
    <citation type="submission" date="2019-07" db="EMBL/GenBank/DDBJ databases">
        <title>Genome sequencing for Formosa sp. PS13.</title>
        <authorList>
            <person name="Park S.-J."/>
        </authorList>
    </citation>
    <scope>NUCLEOTIDE SEQUENCE [LARGE SCALE GENOMIC DNA]</scope>
    <source>
        <strain evidence="1 2">PS13</strain>
    </source>
</reference>
<name>A0A516GVP6_9FLAO</name>
<dbReference type="KEGG" id="fop:FNB79_16995"/>
<organism evidence="1 2">
    <name type="scientific">Formosa sediminum</name>
    <dbReference type="NCBI Taxonomy" id="2594004"/>
    <lineage>
        <taxon>Bacteria</taxon>
        <taxon>Pseudomonadati</taxon>
        <taxon>Bacteroidota</taxon>
        <taxon>Flavobacteriia</taxon>
        <taxon>Flavobacteriales</taxon>
        <taxon>Flavobacteriaceae</taxon>
        <taxon>Formosa</taxon>
    </lineage>
</organism>
<keyword evidence="2" id="KW-1185">Reference proteome</keyword>
<dbReference type="PANTHER" id="PTHR37804">
    <property type="entry name" value="CDAA REGULATORY PROTEIN CDAR"/>
    <property type="match status" value="1"/>
</dbReference>